<dbReference type="PANTHER" id="PTHR46431">
    <property type="entry name" value="EXPRESSED PROTEIN"/>
    <property type="match status" value="1"/>
</dbReference>
<accession>A0AAN8ZN06</accession>
<evidence type="ECO:0000313" key="4">
    <source>
        <dbReference type="Proteomes" id="UP001370490"/>
    </source>
</evidence>
<comment type="caution">
    <text evidence="3">The sequence shown here is derived from an EMBL/GenBank/DDBJ whole genome shotgun (WGS) entry which is preliminary data.</text>
</comment>
<dbReference type="PANTHER" id="PTHR46431:SF7">
    <property type="entry name" value="SNARE ASSOCIATED GOLGI PROTEIN FAMILY"/>
    <property type="match status" value="1"/>
</dbReference>
<dbReference type="Pfam" id="PF09335">
    <property type="entry name" value="VTT_dom"/>
    <property type="match status" value="1"/>
</dbReference>
<evidence type="ECO:0000259" key="2">
    <source>
        <dbReference type="Pfam" id="PF09335"/>
    </source>
</evidence>
<gene>
    <name evidence="3" type="ORF">RJ641_001142</name>
</gene>
<feature type="transmembrane region" description="Helical" evidence="1">
    <location>
        <begin position="229"/>
        <end position="249"/>
    </location>
</feature>
<dbReference type="EMBL" id="JBAMMX010000001">
    <property type="protein sequence ID" value="KAK6947669.1"/>
    <property type="molecule type" value="Genomic_DNA"/>
</dbReference>
<feature type="transmembrane region" description="Helical" evidence="1">
    <location>
        <begin position="142"/>
        <end position="169"/>
    </location>
</feature>
<keyword evidence="1" id="KW-1133">Transmembrane helix</keyword>
<feature type="transmembrane region" description="Helical" evidence="1">
    <location>
        <begin position="269"/>
        <end position="290"/>
    </location>
</feature>
<feature type="transmembrane region" description="Helical" evidence="1">
    <location>
        <begin position="112"/>
        <end position="130"/>
    </location>
</feature>
<sequence>MTYEMSKREEEGEGEAVPELRLRMHEKYVKLTSSEDSGTVGERLLRESEDESLLLSTTNGRRSWWWWARLISFCIVLGCFAAVCVKWVFPYLMDTGLIPIINWELTTFSKPVLALIVFSSLAIFPALLLPSSPSMWVAGMTFGYGLGFLLIMAGVTIGVSLPFFIGSLFRHKIEGMLEKYPKQASFVRLAGEGSWFDQVRSVTLIRISPFPYILYNYCAVATNVKFGPYLLGSLVGTVSDSFVGIYTGIIIKTFADASKDRHSLTAPQIIFNVLGFCATVATTVLVTIYAKSQLKKLQREEDLLLVRNIGFHHESLVAMPISPHMIDE</sequence>
<feature type="transmembrane region" description="Helical" evidence="1">
    <location>
        <begin position="64"/>
        <end position="92"/>
    </location>
</feature>
<dbReference type="Proteomes" id="UP001370490">
    <property type="component" value="Unassembled WGS sequence"/>
</dbReference>
<organism evidence="3 4">
    <name type="scientific">Dillenia turbinata</name>
    <dbReference type="NCBI Taxonomy" id="194707"/>
    <lineage>
        <taxon>Eukaryota</taxon>
        <taxon>Viridiplantae</taxon>
        <taxon>Streptophyta</taxon>
        <taxon>Embryophyta</taxon>
        <taxon>Tracheophyta</taxon>
        <taxon>Spermatophyta</taxon>
        <taxon>Magnoliopsida</taxon>
        <taxon>eudicotyledons</taxon>
        <taxon>Gunneridae</taxon>
        <taxon>Pentapetalae</taxon>
        <taxon>Dilleniales</taxon>
        <taxon>Dilleniaceae</taxon>
        <taxon>Dillenia</taxon>
    </lineage>
</organism>
<feature type="non-terminal residue" evidence="3">
    <location>
        <position position="328"/>
    </location>
</feature>
<dbReference type="InterPro" id="IPR032816">
    <property type="entry name" value="VTT_dom"/>
</dbReference>
<reference evidence="3 4" key="1">
    <citation type="submission" date="2023-12" db="EMBL/GenBank/DDBJ databases">
        <title>A high-quality genome assembly for Dillenia turbinata (Dilleniales).</title>
        <authorList>
            <person name="Chanderbali A."/>
        </authorList>
    </citation>
    <scope>NUCLEOTIDE SEQUENCE [LARGE SCALE GENOMIC DNA]</scope>
    <source>
        <strain evidence="3">LSX21</strain>
        <tissue evidence="3">Leaf</tissue>
    </source>
</reference>
<evidence type="ECO:0000256" key="1">
    <source>
        <dbReference type="SAM" id="Phobius"/>
    </source>
</evidence>
<protein>
    <submittedName>
        <fullName evidence="3">SNARE associated Golgi protein</fullName>
    </submittedName>
</protein>
<keyword evidence="4" id="KW-1185">Reference proteome</keyword>
<dbReference type="AlphaFoldDB" id="A0AAN8ZN06"/>
<proteinExistence type="predicted"/>
<evidence type="ECO:0000313" key="3">
    <source>
        <dbReference type="EMBL" id="KAK6947669.1"/>
    </source>
</evidence>
<feature type="domain" description="VTT" evidence="2">
    <location>
        <begin position="129"/>
        <end position="248"/>
    </location>
</feature>
<keyword evidence="1" id="KW-0812">Transmembrane</keyword>
<keyword evidence="1" id="KW-0472">Membrane</keyword>
<name>A0AAN8ZN06_9MAGN</name>